<dbReference type="PIRSF" id="PIRSF000846">
    <property type="entry name" value="ATP_adenylyltr"/>
    <property type="match status" value="1"/>
</dbReference>
<dbReference type="GO" id="GO:0005524">
    <property type="term" value="F:ATP binding"/>
    <property type="evidence" value="ECO:0007669"/>
    <property type="project" value="InterPro"/>
</dbReference>
<dbReference type="SUPFAM" id="SSF54197">
    <property type="entry name" value="HIT-like"/>
    <property type="match status" value="1"/>
</dbReference>
<protein>
    <recommendedName>
        <fullName evidence="7">ATP adenylyltransferase</fullName>
    </recommendedName>
</protein>
<dbReference type="InterPro" id="IPR019200">
    <property type="entry name" value="ATP_adenylylTrfase_C"/>
</dbReference>
<dbReference type="PANTHER" id="PTHR38420">
    <property type="entry name" value="AP-4-A PHOSPHORYLASE II"/>
    <property type="match status" value="1"/>
</dbReference>
<dbReference type="InterPro" id="IPR043171">
    <property type="entry name" value="Ap4A_phos1/2-like"/>
</dbReference>
<gene>
    <name evidence="5" type="ORF">WICMUC_005291</name>
</gene>
<dbReference type="EMBL" id="JAEUBF010001380">
    <property type="protein sequence ID" value="KAH3667759.1"/>
    <property type="molecule type" value="Genomic_DNA"/>
</dbReference>
<dbReference type="Pfam" id="PF19327">
    <property type="entry name" value="Ap4A_phos_N"/>
    <property type="match status" value="1"/>
</dbReference>
<feature type="domain" description="Ap4A phosphorylase 1/2 N-terminal" evidence="4">
    <location>
        <begin position="8"/>
        <end position="171"/>
    </location>
</feature>
<evidence type="ECO:0000259" key="4">
    <source>
        <dbReference type="Pfam" id="PF19327"/>
    </source>
</evidence>
<dbReference type="InterPro" id="IPR036265">
    <property type="entry name" value="HIT-like_sf"/>
</dbReference>
<comment type="caution">
    <text evidence="5">The sequence shown here is derived from an EMBL/GenBank/DDBJ whole genome shotgun (WGS) entry which is preliminary data.</text>
</comment>
<evidence type="ECO:0000256" key="2">
    <source>
        <dbReference type="SAM" id="MobiDB-lite"/>
    </source>
</evidence>
<evidence type="ECO:0000256" key="1">
    <source>
        <dbReference type="PIRSR" id="PIRSR000846-1"/>
    </source>
</evidence>
<evidence type="ECO:0000259" key="3">
    <source>
        <dbReference type="Pfam" id="PF09830"/>
    </source>
</evidence>
<dbReference type="AlphaFoldDB" id="A0A9P8T6T5"/>
<evidence type="ECO:0000313" key="5">
    <source>
        <dbReference type="EMBL" id="KAH3667759.1"/>
    </source>
</evidence>
<dbReference type="PANTHER" id="PTHR38420:SF1">
    <property type="entry name" value="PUTATIVE (AFU_ORTHOLOGUE AFUA_5G14690)-RELATED"/>
    <property type="match status" value="1"/>
</dbReference>
<evidence type="ECO:0000313" key="6">
    <source>
        <dbReference type="Proteomes" id="UP000769528"/>
    </source>
</evidence>
<evidence type="ECO:0008006" key="7">
    <source>
        <dbReference type="Google" id="ProtNLM"/>
    </source>
</evidence>
<reference evidence="5" key="2">
    <citation type="submission" date="2021-01" db="EMBL/GenBank/DDBJ databases">
        <authorList>
            <person name="Schikora-Tamarit M.A."/>
        </authorList>
    </citation>
    <scope>NUCLEOTIDE SEQUENCE</scope>
    <source>
        <strain evidence="5">CBS6341</strain>
    </source>
</reference>
<proteinExistence type="predicted"/>
<sequence>MSEFELPKDFGKLIESTYDQAFKSGDIVFNESTSEIIEDEETEIQFNLTLATGLAKKPTPEDSPEQIKRPKDFNPFLNPDPKLTVIANYANKFNILLNKFPITPNHILLTTKEFKSQNSPLSPEELIASLRILDGLEKSSTKNEKFFGFYNCGENSGASQPHKHLQFLRYPDNFTPFPNLLAAKDEAFIASANKEPLQDKNLPFAHFLLPLPKSKEKLYDEEYLALAFSSLLQRTLTILRDTESPVAYNVVITKKWLLLVPRSNAIYKNVLGINSAAYTGLILAKNEELYQLIKDVGPLEILKELGFASTADQPTDEYHY</sequence>
<dbReference type="InterPro" id="IPR009163">
    <property type="entry name" value="Ap4A_phos1/2"/>
</dbReference>
<accession>A0A9P8T6T5</accession>
<dbReference type="GO" id="GO:0009117">
    <property type="term" value="P:nucleotide metabolic process"/>
    <property type="evidence" value="ECO:0007669"/>
    <property type="project" value="InterPro"/>
</dbReference>
<dbReference type="GO" id="GO:0003877">
    <property type="term" value="F:ATP:ADP adenylyltransferase activity"/>
    <property type="evidence" value="ECO:0007669"/>
    <property type="project" value="InterPro"/>
</dbReference>
<organism evidence="5 6">
    <name type="scientific">Wickerhamomyces mucosus</name>
    <dbReference type="NCBI Taxonomy" id="1378264"/>
    <lineage>
        <taxon>Eukaryota</taxon>
        <taxon>Fungi</taxon>
        <taxon>Dikarya</taxon>
        <taxon>Ascomycota</taxon>
        <taxon>Saccharomycotina</taxon>
        <taxon>Saccharomycetes</taxon>
        <taxon>Phaffomycetales</taxon>
        <taxon>Wickerhamomycetaceae</taxon>
        <taxon>Wickerhamomyces</taxon>
    </lineage>
</organism>
<keyword evidence="6" id="KW-1185">Reference proteome</keyword>
<feature type="domain" description="ATP adenylyltransferase C-terminal" evidence="3">
    <location>
        <begin position="200"/>
        <end position="307"/>
    </location>
</feature>
<name>A0A9P8T6T5_9ASCO</name>
<dbReference type="Proteomes" id="UP000769528">
    <property type="component" value="Unassembled WGS sequence"/>
</dbReference>
<dbReference type="Pfam" id="PF09830">
    <property type="entry name" value="ATP_transf"/>
    <property type="match status" value="1"/>
</dbReference>
<feature type="region of interest" description="Disordered" evidence="2">
    <location>
        <begin position="55"/>
        <end position="74"/>
    </location>
</feature>
<reference evidence="5" key="1">
    <citation type="journal article" date="2021" name="Open Biol.">
        <title>Shared evolutionary footprints suggest mitochondrial oxidative damage underlies multiple complex I losses in fungi.</title>
        <authorList>
            <person name="Schikora-Tamarit M.A."/>
            <person name="Marcet-Houben M."/>
            <person name="Nosek J."/>
            <person name="Gabaldon T."/>
        </authorList>
    </citation>
    <scope>NUCLEOTIDE SEQUENCE</scope>
    <source>
        <strain evidence="5">CBS6341</strain>
    </source>
</reference>
<dbReference type="InterPro" id="IPR045759">
    <property type="entry name" value="Ap4A_phos1/2_N"/>
</dbReference>
<feature type="active site" description="Nucleophile" evidence="1">
    <location>
        <position position="164"/>
    </location>
</feature>
<dbReference type="OrthoDB" id="10267950at2759"/>
<dbReference type="Gene3D" id="3.30.428.70">
    <property type="match status" value="1"/>
</dbReference>